<feature type="domain" description="GST C-terminal" evidence="1">
    <location>
        <begin position="193"/>
        <end position="319"/>
    </location>
</feature>
<dbReference type="Gene3D" id="3.40.30.10">
    <property type="entry name" value="Glutaredoxin"/>
    <property type="match status" value="1"/>
</dbReference>
<dbReference type="PANTHER" id="PTHR11571">
    <property type="entry name" value="GLUTATHIONE S-TRANSFERASE"/>
    <property type="match status" value="1"/>
</dbReference>
<proteinExistence type="predicted"/>
<dbReference type="GO" id="GO:0004364">
    <property type="term" value="F:glutathione transferase activity"/>
    <property type="evidence" value="ECO:0007669"/>
    <property type="project" value="TreeGrafter"/>
</dbReference>
<dbReference type="PANTHER" id="PTHR11571:SF263">
    <property type="entry name" value="GLUTATHIONE S-TRANSFERASE"/>
    <property type="match status" value="1"/>
</dbReference>
<accession>A0A7V7YHU3</accession>
<dbReference type="SUPFAM" id="SSF47616">
    <property type="entry name" value="GST C-terminal domain-like"/>
    <property type="match status" value="1"/>
</dbReference>
<dbReference type="AlphaFoldDB" id="A0A7V7YHU3"/>
<dbReference type="InterPro" id="IPR004046">
    <property type="entry name" value="GST_C"/>
</dbReference>
<dbReference type="Pfam" id="PF14497">
    <property type="entry name" value="GST_C_3"/>
    <property type="match status" value="1"/>
</dbReference>
<evidence type="ECO:0000313" key="2">
    <source>
        <dbReference type="EMBL" id="KAB7631356.1"/>
    </source>
</evidence>
<keyword evidence="2" id="KW-0808">Transferase</keyword>
<dbReference type="GO" id="GO:0006749">
    <property type="term" value="P:glutathione metabolic process"/>
    <property type="evidence" value="ECO:0007669"/>
    <property type="project" value="TreeGrafter"/>
</dbReference>
<dbReference type="PROSITE" id="PS50405">
    <property type="entry name" value="GST_CTER"/>
    <property type="match status" value="1"/>
</dbReference>
<reference evidence="2 3" key="1">
    <citation type="submission" date="2019-10" db="EMBL/GenBank/DDBJ databases">
        <title>Halotolerant bacteria associated to Saharan-endemic halophytes Stipa tenacissima L. and Atriplex halimus L mitigate salt stress and promote growth of tomato plants.</title>
        <authorList>
            <person name="Dif G."/>
        </authorList>
    </citation>
    <scope>NUCLEOTIDE SEQUENCE [LARGE SCALE GENOMIC DNA]</scope>
    <source>
        <strain evidence="2 3">IS26</strain>
    </source>
</reference>
<dbReference type="InterPro" id="IPR036249">
    <property type="entry name" value="Thioredoxin-like_sf"/>
</dbReference>
<dbReference type="Gene3D" id="1.20.1050.10">
    <property type="match status" value="1"/>
</dbReference>
<comment type="caution">
    <text evidence="2">The sequence shown here is derived from an EMBL/GenBank/DDBJ whole genome shotgun (WGS) entry which is preliminary data.</text>
</comment>
<gene>
    <name evidence="2" type="ORF">F9K92_06135</name>
</gene>
<dbReference type="CDD" id="cd03192">
    <property type="entry name" value="GST_C_Sigma_like"/>
    <property type="match status" value="1"/>
</dbReference>
<name>A0A7V7YHU3_9GAMM</name>
<dbReference type="InterPro" id="IPR036282">
    <property type="entry name" value="Glutathione-S-Trfase_C_sf"/>
</dbReference>
<sequence length="335" mass="37590">MVARCTEVTARTGCTAHLTQRGQFRTQHRIAVAEPIVQCHRIGRHRGRQHRHAHAQDPLPHRVLPSTCPLDPSTGTTLRSRLLSAAPAMLEAGSIRSGGMHYELYYWTGIQGRGEFVRLALEDAGAGYTDMARIHGDAVMEPYLQGKVEGLQPFAPPFLRTGRQVIAQVGAILDHLGPELGLVPDASSRRQQALQLQLTIADLVAEVHDTHHPIAASMYYEDQKHEAKARAASMRGERMPKFLGYFENVLKHNGGRHPLREHSYVDLSLFQLLSGLEYMFPRRMQALWPTLPQLRALKDRVETRPNIAAYLASERRLPFNTNGIFRHYPALDGEA</sequence>
<dbReference type="InterPro" id="IPR050213">
    <property type="entry name" value="GST_superfamily"/>
</dbReference>
<dbReference type="EMBL" id="WELC01000006">
    <property type="protein sequence ID" value="KAB7631356.1"/>
    <property type="molecule type" value="Genomic_DNA"/>
</dbReference>
<dbReference type="InterPro" id="IPR010987">
    <property type="entry name" value="Glutathione-S-Trfase_C-like"/>
</dbReference>
<protein>
    <submittedName>
        <fullName evidence="2">Glutathione S-transferase</fullName>
    </submittedName>
</protein>
<evidence type="ECO:0000259" key="1">
    <source>
        <dbReference type="PROSITE" id="PS50405"/>
    </source>
</evidence>
<dbReference type="Proteomes" id="UP000449004">
    <property type="component" value="Unassembled WGS sequence"/>
</dbReference>
<evidence type="ECO:0000313" key="3">
    <source>
        <dbReference type="Proteomes" id="UP000449004"/>
    </source>
</evidence>
<organism evidence="2 3">
    <name type="scientific">Stenotrophomonas rhizophila</name>
    <dbReference type="NCBI Taxonomy" id="216778"/>
    <lineage>
        <taxon>Bacteria</taxon>
        <taxon>Pseudomonadati</taxon>
        <taxon>Pseudomonadota</taxon>
        <taxon>Gammaproteobacteria</taxon>
        <taxon>Lysobacterales</taxon>
        <taxon>Lysobacteraceae</taxon>
        <taxon>Stenotrophomonas</taxon>
    </lineage>
</organism>
<dbReference type="SUPFAM" id="SSF52833">
    <property type="entry name" value="Thioredoxin-like"/>
    <property type="match status" value="1"/>
</dbReference>
<dbReference type="FunFam" id="1.20.1050.10:FF:000051">
    <property type="entry name" value="Glutathione S-transferase"/>
    <property type="match status" value="1"/>
</dbReference>